<organism evidence="1 2">
    <name type="scientific">Pedobacter psychrophilus</name>
    <dbReference type="NCBI Taxonomy" id="1826909"/>
    <lineage>
        <taxon>Bacteria</taxon>
        <taxon>Pseudomonadati</taxon>
        <taxon>Bacteroidota</taxon>
        <taxon>Sphingobacteriia</taxon>
        <taxon>Sphingobacteriales</taxon>
        <taxon>Sphingobacteriaceae</taxon>
        <taxon>Pedobacter</taxon>
    </lineage>
</organism>
<dbReference type="AlphaFoldDB" id="A0A179DS20"/>
<dbReference type="Pfam" id="PF04237">
    <property type="entry name" value="YjbR"/>
    <property type="match status" value="1"/>
</dbReference>
<keyword evidence="2" id="KW-1185">Reference proteome</keyword>
<sequence>MVTIDTFRKLALSFPEATEEPHFEKTSFRVKKKIFATYDGLKERACIKLSEIDQDVFSSADKAIIFPVDNKWGKQGWTLIEKSKVSEEMFVDALTTAYCEVAPKRLADQIRPNDNDYKQ</sequence>
<name>A0A179DS20_9SPHI</name>
<dbReference type="EMBL" id="LWHJ01000001">
    <property type="protein sequence ID" value="OAQ43652.1"/>
    <property type="molecule type" value="Genomic_DNA"/>
</dbReference>
<reference evidence="1 2" key="2">
    <citation type="submission" date="2016-06" db="EMBL/GenBank/DDBJ databases">
        <title>Pedobacter psychrophilus sp. nov., isolated from Antarctic fragmentary rock.</title>
        <authorList>
            <person name="Svec P."/>
        </authorList>
    </citation>
    <scope>NUCLEOTIDE SEQUENCE [LARGE SCALE GENOMIC DNA]</scope>
    <source>
        <strain evidence="1 2">CCM 8644</strain>
    </source>
</reference>
<dbReference type="RefSeq" id="WP_068820501.1">
    <property type="nucleotide sequence ID" value="NZ_LWHJ01000001.1"/>
</dbReference>
<reference evidence="1 2" key="1">
    <citation type="submission" date="2016-04" db="EMBL/GenBank/DDBJ databases">
        <authorList>
            <person name="Evans L.H."/>
            <person name="Alamgir A."/>
            <person name="Owens N."/>
            <person name="Weber N.D."/>
            <person name="Virtaneva K."/>
            <person name="Barbian K."/>
            <person name="Babar A."/>
            <person name="Rosenke K."/>
        </authorList>
    </citation>
    <scope>NUCLEOTIDE SEQUENCE [LARGE SCALE GENOMIC DNA]</scope>
    <source>
        <strain evidence="1 2">CCM 8644</strain>
    </source>
</reference>
<evidence type="ECO:0000313" key="1">
    <source>
        <dbReference type="EMBL" id="OAQ43652.1"/>
    </source>
</evidence>
<dbReference type="InterPro" id="IPR058532">
    <property type="entry name" value="YjbR/MT2646/Rv2570-like"/>
</dbReference>
<proteinExistence type="predicted"/>
<dbReference type="InterPro" id="IPR038056">
    <property type="entry name" value="YjbR-like_sf"/>
</dbReference>
<comment type="caution">
    <text evidence="1">The sequence shown here is derived from an EMBL/GenBank/DDBJ whole genome shotgun (WGS) entry which is preliminary data.</text>
</comment>
<protein>
    <recommendedName>
        <fullName evidence="3">MmcQ-like protein</fullName>
    </recommendedName>
</protein>
<dbReference type="OrthoDB" id="277063at2"/>
<accession>A0A179DS20</accession>
<dbReference type="SUPFAM" id="SSF142906">
    <property type="entry name" value="YjbR-like"/>
    <property type="match status" value="1"/>
</dbReference>
<dbReference type="Proteomes" id="UP000078459">
    <property type="component" value="Unassembled WGS sequence"/>
</dbReference>
<dbReference type="STRING" id="1826909.A5893_17000"/>
<dbReference type="Gene3D" id="3.90.1150.30">
    <property type="match status" value="1"/>
</dbReference>
<evidence type="ECO:0008006" key="3">
    <source>
        <dbReference type="Google" id="ProtNLM"/>
    </source>
</evidence>
<gene>
    <name evidence="1" type="ORF">A5893_17000</name>
</gene>
<evidence type="ECO:0000313" key="2">
    <source>
        <dbReference type="Proteomes" id="UP000078459"/>
    </source>
</evidence>